<protein>
    <submittedName>
        <fullName evidence="2">Uncharacterized protein</fullName>
    </submittedName>
</protein>
<feature type="compositionally biased region" description="Polar residues" evidence="1">
    <location>
        <begin position="74"/>
        <end position="105"/>
    </location>
</feature>
<feature type="compositionally biased region" description="Basic and acidic residues" evidence="1">
    <location>
        <begin position="175"/>
        <end position="186"/>
    </location>
</feature>
<dbReference type="AlphaFoldDB" id="A0A2J6T1C5"/>
<evidence type="ECO:0000313" key="2">
    <source>
        <dbReference type="EMBL" id="PMD56822.1"/>
    </source>
</evidence>
<evidence type="ECO:0000313" key="3">
    <source>
        <dbReference type="Proteomes" id="UP000235371"/>
    </source>
</evidence>
<organism evidence="2 3">
    <name type="scientific">Hyaloscypha bicolor E</name>
    <dbReference type="NCBI Taxonomy" id="1095630"/>
    <lineage>
        <taxon>Eukaryota</taxon>
        <taxon>Fungi</taxon>
        <taxon>Dikarya</taxon>
        <taxon>Ascomycota</taxon>
        <taxon>Pezizomycotina</taxon>
        <taxon>Leotiomycetes</taxon>
        <taxon>Helotiales</taxon>
        <taxon>Hyaloscyphaceae</taxon>
        <taxon>Hyaloscypha</taxon>
        <taxon>Hyaloscypha bicolor</taxon>
    </lineage>
</organism>
<feature type="compositionally biased region" description="Low complexity" evidence="1">
    <location>
        <begin position="221"/>
        <end position="233"/>
    </location>
</feature>
<dbReference type="RefSeq" id="XP_024733726.1">
    <property type="nucleotide sequence ID" value="XM_024880694.1"/>
</dbReference>
<keyword evidence="3" id="KW-1185">Reference proteome</keyword>
<feature type="compositionally biased region" description="Low complexity" evidence="1">
    <location>
        <begin position="61"/>
        <end position="73"/>
    </location>
</feature>
<dbReference type="InParanoid" id="A0A2J6T1C5"/>
<gene>
    <name evidence="2" type="ORF">K444DRAFT_615252</name>
</gene>
<feature type="region of interest" description="Disordered" evidence="1">
    <location>
        <begin position="52"/>
        <end position="123"/>
    </location>
</feature>
<sequence length="387" mass="42477">MDVAYNQHSPYSRHNSRSNTNINHLTLAPLTSRLPLNDQDALPDTQHISYIEGRSAPTTPSILSRSSSRVSLRNQKQTNLSLPKSKSSTHLLPSRQPRSVVTTPGGTRLRKGHTRDGLSLSSLSAKDRNDSDWLLRAGAAISSSTRESKGQAWLVSRASSTSLTGQNGDEDEELGRELAREREQASQRHSRRSSAAGTFDADDEFSPVTTRRSLSFGPATGGSRSISRYGSRGNSRRGSRAQIFTPMGGEREGYFDQRAFSDEFNAEPDFVDAEEEAETDEDQDEAKQDEAIVRKLARASSLGLGGWVERMLGWSLFAVDEDGEDTEVEIVDEKGEDSELSSRTSRRTLDGTTESLTGEVMPPLRDDEAGGWQDAAWLLSVATKVLL</sequence>
<dbReference type="InterPro" id="IPR025040">
    <property type="entry name" value="DUF3984"/>
</dbReference>
<feature type="region of interest" description="Disordered" evidence="1">
    <location>
        <begin position="332"/>
        <end position="367"/>
    </location>
</feature>
<dbReference type="Pfam" id="PF13136">
    <property type="entry name" value="DUF3984"/>
    <property type="match status" value="1"/>
</dbReference>
<dbReference type="GeneID" id="36588771"/>
<feature type="region of interest" description="Disordered" evidence="1">
    <location>
        <begin position="145"/>
        <end position="250"/>
    </location>
</feature>
<accession>A0A2J6T1C5</accession>
<dbReference type="Proteomes" id="UP000235371">
    <property type="component" value="Unassembled WGS sequence"/>
</dbReference>
<evidence type="ECO:0000256" key="1">
    <source>
        <dbReference type="SAM" id="MobiDB-lite"/>
    </source>
</evidence>
<feature type="compositionally biased region" description="Polar residues" evidence="1">
    <location>
        <begin position="157"/>
        <end position="167"/>
    </location>
</feature>
<dbReference type="OrthoDB" id="5339776at2759"/>
<reference evidence="2 3" key="1">
    <citation type="submission" date="2016-04" db="EMBL/GenBank/DDBJ databases">
        <title>A degradative enzymes factory behind the ericoid mycorrhizal symbiosis.</title>
        <authorList>
            <consortium name="DOE Joint Genome Institute"/>
            <person name="Martino E."/>
            <person name="Morin E."/>
            <person name="Grelet G."/>
            <person name="Kuo A."/>
            <person name="Kohler A."/>
            <person name="Daghino S."/>
            <person name="Barry K."/>
            <person name="Choi C."/>
            <person name="Cichocki N."/>
            <person name="Clum A."/>
            <person name="Copeland A."/>
            <person name="Hainaut M."/>
            <person name="Haridas S."/>
            <person name="Labutti K."/>
            <person name="Lindquist E."/>
            <person name="Lipzen A."/>
            <person name="Khouja H.-R."/>
            <person name="Murat C."/>
            <person name="Ohm R."/>
            <person name="Olson A."/>
            <person name="Spatafora J."/>
            <person name="Veneault-Fourrey C."/>
            <person name="Henrissat B."/>
            <person name="Grigoriev I."/>
            <person name="Martin F."/>
            <person name="Perotto S."/>
        </authorList>
    </citation>
    <scope>NUCLEOTIDE SEQUENCE [LARGE SCALE GENOMIC DNA]</scope>
    <source>
        <strain evidence="2 3">E</strain>
    </source>
</reference>
<name>A0A2J6T1C5_9HELO</name>
<feature type="region of interest" description="Disordered" evidence="1">
    <location>
        <begin position="1"/>
        <end position="22"/>
    </location>
</feature>
<dbReference type="STRING" id="1095630.A0A2J6T1C5"/>
<proteinExistence type="predicted"/>
<dbReference type="EMBL" id="KZ613847">
    <property type="protein sequence ID" value="PMD56822.1"/>
    <property type="molecule type" value="Genomic_DNA"/>
</dbReference>